<dbReference type="Proteomes" id="UP000290289">
    <property type="component" value="Chromosome 10"/>
</dbReference>
<proteinExistence type="predicted"/>
<dbReference type="EMBL" id="RDQH01000336">
    <property type="protein sequence ID" value="RXH87358.1"/>
    <property type="molecule type" value="Genomic_DNA"/>
</dbReference>
<sequence>MGHPSWDCSRANSLNFGVPMEPEASELPKSLMLSRDGNIHIRHRGSTPLGDMGCYNPPPLGDRCPCQHTSGQGLALIPNCHILGLTPSLHDIVRFGPLPRPQGPKG</sequence>
<dbReference type="AlphaFoldDB" id="A0A498IVF1"/>
<evidence type="ECO:0000313" key="2">
    <source>
        <dbReference type="Proteomes" id="UP000290289"/>
    </source>
</evidence>
<keyword evidence="2" id="KW-1185">Reference proteome</keyword>
<comment type="caution">
    <text evidence="1">The sequence shown here is derived from an EMBL/GenBank/DDBJ whole genome shotgun (WGS) entry which is preliminary data.</text>
</comment>
<gene>
    <name evidence="1" type="ORF">DVH24_034258</name>
</gene>
<protein>
    <submittedName>
        <fullName evidence="1">Uncharacterized protein</fullName>
    </submittedName>
</protein>
<name>A0A498IVF1_MALDO</name>
<accession>A0A498IVF1</accession>
<reference evidence="1 2" key="1">
    <citation type="submission" date="2018-10" db="EMBL/GenBank/DDBJ databases">
        <title>A high-quality apple genome assembly.</title>
        <authorList>
            <person name="Hu J."/>
        </authorList>
    </citation>
    <scope>NUCLEOTIDE SEQUENCE [LARGE SCALE GENOMIC DNA]</scope>
    <source>
        <strain evidence="2">cv. HFTH1</strain>
        <tissue evidence="1">Young leaf</tissue>
    </source>
</reference>
<evidence type="ECO:0000313" key="1">
    <source>
        <dbReference type="EMBL" id="RXH87358.1"/>
    </source>
</evidence>
<organism evidence="1 2">
    <name type="scientific">Malus domestica</name>
    <name type="common">Apple</name>
    <name type="synonym">Pyrus malus</name>
    <dbReference type="NCBI Taxonomy" id="3750"/>
    <lineage>
        <taxon>Eukaryota</taxon>
        <taxon>Viridiplantae</taxon>
        <taxon>Streptophyta</taxon>
        <taxon>Embryophyta</taxon>
        <taxon>Tracheophyta</taxon>
        <taxon>Spermatophyta</taxon>
        <taxon>Magnoliopsida</taxon>
        <taxon>eudicotyledons</taxon>
        <taxon>Gunneridae</taxon>
        <taxon>Pentapetalae</taxon>
        <taxon>rosids</taxon>
        <taxon>fabids</taxon>
        <taxon>Rosales</taxon>
        <taxon>Rosaceae</taxon>
        <taxon>Amygdaloideae</taxon>
        <taxon>Maleae</taxon>
        <taxon>Malus</taxon>
    </lineage>
</organism>